<feature type="transmembrane region" description="Helical" evidence="7">
    <location>
        <begin position="7"/>
        <end position="26"/>
    </location>
</feature>
<dbReference type="Gene3D" id="3.30.160.60">
    <property type="entry name" value="Classic Zinc Finger"/>
    <property type="match status" value="1"/>
</dbReference>
<evidence type="ECO:0000256" key="3">
    <source>
        <dbReference type="ARBA" id="ARBA00022989"/>
    </source>
</evidence>
<keyword evidence="4 7" id="KW-0472">Membrane</keyword>
<keyword evidence="2 7" id="KW-0812">Transmembrane</keyword>
<sequence length="340" mass="38119">MSRLVKVVAGCLLFFVMVIAAFYWWLNDINKPLNLDTPVLFTVAQGSSGHALLNQLEQQGWLASNPHSIKLWMKFGYRGQSAKAGTYQLETDMTVPEVFDHFANGDEYQFSVSLVEGLTYSQWLSTLASHPQLVHDIDANTTQALMDAWPWQPMDGLVNLEGLLLADTYYFTAGTKASDILKRAMRAMQHYLEKAWANRVAGLPFETVYEALIMASIVEKETAVAAERNEIAGVFVNRLEANMRLQTDPTVIYGIGPDFDGNLTRKHLKQRTPYNTYRIKGLPPTPIAMAGKPAIEAVLHPSETENLYFVAKGDGSHHFSATLQAHNDAVYKYQIKRSEQ</sequence>
<dbReference type="PANTHER" id="PTHR30518">
    <property type="entry name" value="ENDOLYTIC MUREIN TRANSGLYCOSYLASE"/>
    <property type="match status" value="1"/>
</dbReference>
<evidence type="ECO:0000313" key="9">
    <source>
        <dbReference type="Proteomes" id="UP001142810"/>
    </source>
</evidence>
<evidence type="ECO:0000256" key="2">
    <source>
        <dbReference type="ARBA" id="ARBA00022692"/>
    </source>
</evidence>
<dbReference type="EC" id="4.2.2.29" evidence="7"/>
<keyword evidence="7" id="KW-0997">Cell inner membrane</keyword>
<dbReference type="Pfam" id="PF02618">
    <property type="entry name" value="YceG"/>
    <property type="match status" value="1"/>
</dbReference>
<dbReference type="Proteomes" id="UP001142810">
    <property type="component" value="Unassembled WGS sequence"/>
</dbReference>
<evidence type="ECO:0000256" key="4">
    <source>
        <dbReference type="ARBA" id="ARBA00023136"/>
    </source>
</evidence>
<keyword evidence="5 7" id="KW-0456">Lyase</keyword>
<gene>
    <name evidence="7 8" type="primary">mltG</name>
    <name evidence="8" type="ORF">OPS25_09345</name>
</gene>
<comment type="caution">
    <text evidence="8">The sequence shown here is derived from an EMBL/GenBank/DDBJ whole genome shotgun (WGS) entry which is preliminary data.</text>
</comment>
<dbReference type="Gene3D" id="3.30.1490.480">
    <property type="entry name" value="Endolytic murein transglycosylase"/>
    <property type="match status" value="1"/>
</dbReference>
<dbReference type="NCBIfam" id="TIGR00247">
    <property type="entry name" value="endolytic transglycosylase MltG"/>
    <property type="match status" value="1"/>
</dbReference>
<dbReference type="PANTHER" id="PTHR30518:SF2">
    <property type="entry name" value="ENDOLYTIC MUREIN TRANSGLYCOSYLASE"/>
    <property type="match status" value="1"/>
</dbReference>
<proteinExistence type="inferred from homology"/>
<feature type="site" description="Important for catalytic activity" evidence="7">
    <location>
        <position position="221"/>
    </location>
</feature>
<comment type="function">
    <text evidence="7">Functions as a peptidoglycan terminase that cleaves nascent peptidoglycan strands endolytically to terminate their elongation.</text>
</comment>
<dbReference type="HAMAP" id="MF_02065">
    <property type="entry name" value="MltG"/>
    <property type="match status" value="1"/>
</dbReference>
<comment type="subcellular location">
    <subcellularLocation>
        <location evidence="7">Cell inner membrane</location>
        <topology evidence="7">Single-pass membrane protein</topology>
    </subcellularLocation>
</comment>
<organism evidence="8 9">
    <name type="scientific">Alteromonas aquimaris</name>
    <dbReference type="NCBI Taxonomy" id="2998417"/>
    <lineage>
        <taxon>Bacteria</taxon>
        <taxon>Pseudomonadati</taxon>
        <taxon>Pseudomonadota</taxon>
        <taxon>Gammaproteobacteria</taxon>
        <taxon>Alteromonadales</taxon>
        <taxon>Alteromonadaceae</taxon>
        <taxon>Alteromonas/Salinimonas group</taxon>
        <taxon>Alteromonas</taxon>
    </lineage>
</organism>
<evidence type="ECO:0000256" key="1">
    <source>
        <dbReference type="ARBA" id="ARBA00022475"/>
    </source>
</evidence>
<dbReference type="InterPro" id="IPR003770">
    <property type="entry name" value="MLTG-like"/>
</dbReference>
<dbReference type="RefSeq" id="WP_265617447.1">
    <property type="nucleotide sequence ID" value="NZ_JAPFRD010000010.1"/>
</dbReference>
<dbReference type="CDD" id="cd08010">
    <property type="entry name" value="MltG_like"/>
    <property type="match status" value="1"/>
</dbReference>
<comment type="catalytic activity">
    <reaction evidence="7">
        <text>a peptidoglycan chain = a peptidoglycan chain with N-acetyl-1,6-anhydromuramyl-[peptide] at the reducing end + a peptidoglycan chain with N-acetylglucosamine at the non-reducing end.</text>
        <dbReference type="EC" id="4.2.2.29"/>
    </reaction>
</comment>
<dbReference type="EMBL" id="JAPFRD010000010">
    <property type="protein sequence ID" value="MCW8108700.1"/>
    <property type="molecule type" value="Genomic_DNA"/>
</dbReference>
<accession>A0ABT3P7F3</accession>
<evidence type="ECO:0000256" key="7">
    <source>
        <dbReference type="HAMAP-Rule" id="MF_02065"/>
    </source>
</evidence>
<comment type="similarity">
    <text evidence="7">Belongs to the transglycosylase MltG family.</text>
</comment>
<name>A0ABT3P7F3_9ALTE</name>
<evidence type="ECO:0000256" key="6">
    <source>
        <dbReference type="ARBA" id="ARBA00023316"/>
    </source>
</evidence>
<protein>
    <recommendedName>
        <fullName evidence="7">Endolytic murein transglycosylase</fullName>
        <ecNumber evidence="7">4.2.2.29</ecNumber>
    </recommendedName>
    <alternativeName>
        <fullName evidence="7">Peptidoglycan lytic transglycosylase</fullName>
    </alternativeName>
    <alternativeName>
        <fullName evidence="7">Peptidoglycan polymerization terminase</fullName>
    </alternativeName>
</protein>
<keyword evidence="6 7" id="KW-0961">Cell wall biogenesis/degradation</keyword>
<keyword evidence="9" id="KW-1185">Reference proteome</keyword>
<keyword evidence="3 7" id="KW-1133">Transmembrane helix</keyword>
<evidence type="ECO:0000313" key="8">
    <source>
        <dbReference type="EMBL" id="MCW8108700.1"/>
    </source>
</evidence>
<reference evidence="8" key="1">
    <citation type="submission" date="2022-11" db="EMBL/GenBank/DDBJ databases">
        <title>Alteromonas sp. nov., isolated from sea water of the Qingdao.</title>
        <authorList>
            <person name="Wang Q."/>
        </authorList>
    </citation>
    <scope>NUCLEOTIDE SEQUENCE</scope>
    <source>
        <strain evidence="8">ASW11-7</strain>
    </source>
</reference>
<keyword evidence="1 7" id="KW-1003">Cell membrane</keyword>
<evidence type="ECO:0000256" key="5">
    <source>
        <dbReference type="ARBA" id="ARBA00023239"/>
    </source>
</evidence>